<feature type="transmembrane region" description="Helical" evidence="1">
    <location>
        <begin position="215"/>
        <end position="242"/>
    </location>
</feature>
<dbReference type="Proteomes" id="UP000266673">
    <property type="component" value="Unassembled WGS sequence"/>
</dbReference>
<keyword evidence="3" id="KW-1185">Reference proteome</keyword>
<reference evidence="2 3" key="1">
    <citation type="submission" date="2018-06" db="EMBL/GenBank/DDBJ databases">
        <title>Comparative genomics reveals the genomic features of Rhizophagus irregularis, R. cerebriforme, R. diaphanum and Gigaspora rosea, and their symbiotic lifestyle signature.</title>
        <authorList>
            <person name="Morin E."/>
            <person name="San Clemente H."/>
            <person name="Chen E.C.H."/>
            <person name="De La Providencia I."/>
            <person name="Hainaut M."/>
            <person name="Kuo A."/>
            <person name="Kohler A."/>
            <person name="Murat C."/>
            <person name="Tang N."/>
            <person name="Roy S."/>
            <person name="Loubradou J."/>
            <person name="Henrissat B."/>
            <person name="Grigoriev I.V."/>
            <person name="Corradi N."/>
            <person name="Roux C."/>
            <person name="Martin F.M."/>
        </authorList>
    </citation>
    <scope>NUCLEOTIDE SEQUENCE [LARGE SCALE GENOMIC DNA]</scope>
    <source>
        <strain evidence="2 3">DAOM 194757</strain>
    </source>
</reference>
<name>A0A397VUE1_9GLOM</name>
<dbReference type="EMBL" id="QKWP01000170">
    <property type="protein sequence ID" value="RIB25558.1"/>
    <property type="molecule type" value="Genomic_DNA"/>
</dbReference>
<dbReference type="OrthoDB" id="5596129at2759"/>
<proteinExistence type="predicted"/>
<evidence type="ECO:0000313" key="2">
    <source>
        <dbReference type="EMBL" id="RIB25558.1"/>
    </source>
</evidence>
<keyword evidence="1" id="KW-1133">Transmembrane helix</keyword>
<organism evidence="2 3">
    <name type="scientific">Gigaspora rosea</name>
    <dbReference type="NCBI Taxonomy" id="44941"/>
    <lineage>
        <taxon>Eukaryota</taxon>
        <taxon>Fungi</taxon>
        <taxon>Fungi incertae sedis</taxon>
        <taxon>Mucoromycota</taxon>
        <taxon>Glomeromycotina</taxon>
        <taxon>Glomeromycetes</taxon>
        <taxon>Diversisporales</taxon>
        <taxon>Gigasporaceae</taxon>
        <taxon>Gigaspora</taxon>
    </lineage>
</organism>
<protein>
    <submittedName>
        <fullName evidence="2">Uncharacterized protein</fullName>
    </submittedName>
</protein>
<gene>
    <name evidence="2" type="ORF">C2G38_2165640</name>
</gene>
<feature type="transmembrane region" description="Helical" evidence="1">
    <location>
        <begin position="20"/>
        <end position="39"/>
    </location>
</feature>
<keyword evidence="1" id="KW-0472">Membrane</keyword>
<keyword evidence="1" id="KW-0812">Transmembrane</keyword>
<evidence type="ECO:0000256" key="1">
    <source>
        <dbReference type="SAM" id="Phobius"/>
    </source>
</evidence>
<accession>A0A397VUE1</accession>
<sequence length="330" mass="38059">MLIKFLGKIYKNEPTSLLIFRRFVIVISIGLLIAILIGLCIEFHNELPSVNTRFTSSDYFPLPNIYFVHEHHFTIDCFLIYNDYLTPKYDIFPKALINGDLLSPFEVSLMWKNQYFLSQPTSDRIAYYWRFTRTIKYTLNSDILSYFGKPTYIKQPYIESNMQVVPLPFADANSNESFITNSSAQANQVLYAMLQFGAEPNAYLKEEIEQKSKTILSLLGVLGGIWSAITGFYIFLFGLGLFSPWGFVQKLKPFRNEYGKRLSPFVEDSQSDGFNTKEQSDTKEHEISSILKRLENLEKSDRFYKEYIIDVSLSFVKTDTSLANNSSSSP</sequence>
<dbReference type="AlphaFoldDB" id="A0A397VUE1"/>
<comment type="caution">
    <text evidence="2">The sequence shown here is derived from an EMBL/GenBank/DDBJ whole genome shotgun (WGS) entry which is preliminary data.</text>
</comment>
<evidence type="ECO:0000313" key="3">
    <source>
        <dbReference type="Proteomes" id="UP000266673"/>
    </source>
</evidence>